<reference evidence="1 2" key="1">
    <citation type="submission" date="2023-03" db="EMBL/GenBank/DDBJ databases">
        <title>High recombination rates correlate with genetic variation in Cardiocondyla obscurior ants.</title>
        <authorList>
            <person name="Errbii M."/>
        </authorList>
    </citation>
    <scope>NUCLEOTIDE SEQUENCE [LARGE SCALE GENOMIC DNA]</scope>
    <source>
        <strain evidence="1">Alpha-2009</strain>
        <tissue evidence="1">Whole body</tissue>
    </source>
</reference>
<dbReference type="EMBL" id="JADYXP020000006">
    <property type="protein sequence ID" value="KAL0122733.1"/>
    <property type="molecule type" value="Genomic_DNA"/>
</dbReference>
<protein>
    <submittedName>
        <fullName evidence="1">Uncharacterized protein</fullName>
    </submittedName>
</protein>
<accession>A0AAW2G5C9</accession>
<comment type="caution">
    <text evidence="1">The sequence shown here is derived from an EMBL/GenBank/DDBJ whole genome shotgun (WGS) entry which is preliminary data.</text>
</comment>
<evidence type="ECO:0000313" key="2">
    <source>
        <dbReference type="Proteomes" id="UP001430953"/>
    </source>
</evidence>
<evidence type="ECO:0000313" key="1">
    <source>
        <dbReference type="EMBL" id="KAL0122733.1"/>
    </source>
</evidence>
<gene>
    <name evidence="1" type="ORF">PUN28_007435</name>
</gene>
<proteinExistence type="predicted"/>
<keyword evidence="2" id="KW-1185">Reference proteome</keyword>
<organism evidence="1 2">
    <name type="scientific">Cardiocondyla obscurior</name>
    <dbReference type="NCBI Taxonomy" id="286306"/>
    <lineage>
        <taxon>Eukaryota</taxon>
        <taxon>Metazoa</taxon>
        <taxon>Ecdysozoa</taxon>
        <taxon>Arthropoda</taxon>
        <taxon>Hexapoda</taxon>
        <taxon>Insecta</taxon>
        <taxon>Pterygota</taxon>
        <taxon>Neoptera</taxon>
        <taxon>Endopterygota</taxon>
        <taxon>Hymenoptera</taxon>
        <taxon>Apocrita</taxon>
        <taxon>Aculeata</taxon>
        <taxon>Formicoidea</taxon>
        <taxon>Formicidae</taxon>
        <taxon>Myrmicinae</taxon>
        <taxon>Cardiocondyla</taxon>
    </lineage>
</organism>
<name>A0AAW2G5C9_9HYME</name>
<sequence>MIRLRSCNGLRTYERTNEKTRGSSIDAFRVFRKLQLHNLIRFLPSCVREVISIYSQGARTAYNVAECIYASFFVIADFGVIRDASLGKSERCTKIYRGASPGI</sequence>
<dbReference type="Proteomes" id="UP001430953">
    <property type="component" value="Unassembled WGS sequence"/>
</dbReference>
<dbReference type="AlphaFoldDB" id="A0AAW2G5C9"/>